<gene>
    <name evidence="1" type="ORF">NDU88_008045</name>
</gene>
<comment type="caution">
    <text evidence="1">The sequence shown here is derived from an EMBL/GenBank/DDBJ whole genome shotgun (WGS) entry which is preliminary data.</text>
</comment>
<evidence type="ECO:0000313" key="1">
    <source>
        <dbReference type="EMBL" id="KAJ1129679.1"/>
    </source>
</evidence>
<evidence type="ECO:0000313" key="2">
    <source>
        <dbReference type="Proteomes" id="UP001066276"/>
    </source>
</evidence>
<dbReference type="Proteomes" id="UP001066276">
    <property type="component" value="Chromosome 7"/>
</dbReference>
<dbReference type="EMBL" id="JANPWB010000011">
    <property type="protein sequence ID" value="KAJ1129679.1"/>
    <property type="molecule type" value="Genomic_DNA"/>
</dbReference>
<sequence>MIGRGRRAAADFPEPVGLPRGARSIAWLWWRRLLGVVPCARGRISGRMGPRLPATPWDPQGCGSRGWGWLAHGLGGWAAPREPGACCRLQELILPLVGAGWLPCVVLVGLRC</sequence>
<protein>
    <submittedName>
        <fullName evidence="1">Uncharacterized protein</fullName>
    </submittedName>
</protein>
<organism evidence="1 2">
    <name type="scientific">Pleurodeles waltl</name>
    <name type="common">Iberian ribbed newt</name>
    <dbReference type="NCBI Taxonomy" id="8319"/>
    <lineage>
        <taxon>Eukaryota</taxon>
        <taxon>Metazoa</taxon>
        <taxon>Chordata</taxon>
        <taxon>Craniata</taxon>
        <taxon>Vertebrata</taxon>
        <taxon>Euteleostomi</taxon>
        <taxon>Amphibia</taxon>
        <taxon>Batrachia</taxon>
        <taxon>Caudata</taxon>
        <taxon>Salamandroidea</taxon>
        <taxon>Salamandridae</taxon>
        <taxon>Pleurodelinae</taxon>
        <taxon>Pleurodeles</taxon>
    </lineage>
</organism>
<keyword evidence="2" id="KW-1185">Reference proteome</keyword>
<reference evidence="1" key="1">
    <citation type="journal article" date="2022" name="bioRxiv">
        <title>Sequencing and chromosome-scale assembly of the giantPleurodeles waltlgenome.</title>
        <authorList>
            <person name="Brown T."/>
            <person name="Elewa A."/>
            <person name="Iarovenko S."/>
            <person name="Subramanian E."/>
            <person name="Araus A.J."/>
            <person name="Petzold A."/>
            <person name="Susuki M."/>
            <person name="Suzuki K.-i.T."/>
            <person name="Hayashi T."/>
            <person name="Toyoda A."/>
            <person name="Oliveira C."/>
            <person name="Osipova E."/>
            <person name="Leigh N.D."/>
            <person name="Simon A."/>
            <person name="Yun M.H."/>
        </authorList>
    </citation>
    <scope>NUCLEOTIDE SEQUENCE</scope>
    <source>
        <strain evidence="1">20211129_DDA</strain>
        <tissue evidence="1">Liver</tissue>
    </source>
</reference>
<proteinExistence type="predicted"/>
<accession>A0AAV7PS08</accession>
<dbReference type="AlphaFoldDB" id="A0AAV7PS08"/>
<name>A0AAV7PS08_PLEWA</name>